<dbReference type="SUPFAM" id="SSF49899">
    <property type="entry name" value="Concanavalin A-like lectins/glucanases"/>
    <property type="match status" value="1"/>
</dbReference>
<dbReference type="InterPro" id="IPR013320">
    <property type="entry name" value="ConA-like_dom_sf"/>
</dbReference>
<reference evidence="28" key="2">
    <citation type="submission" date="2025-09" db="UniProtKB">
        <authorList>
            <consortium name="Ensembl"/>
        </authorList>
    </citation>
    <scope>IDENTIFICATION</scope>
</reference>
<dbReference type="GO" id="GO:0030246">
    <property type="term" value="F:carbohydrate binding"/>
    <property type="evidence" value="ECO:0007669"/>
    <property type="project" value="UniProtKB-KW"/>
</dbReference>
<evidence type="ECO:0000256" key="15">
    <source>
        <dbReference type="ARBA" id="ARBA00022833"/>
    </source>
</evidence>
<keyword evidence="20" id="KW-0234">DNA repair</keyword>
<dbReference type="GO" id="GO:0009986">
    <property type="term" value="C:cell surface"/>
    <property type="evidence" value="ECO:0007669"/>
    <property type="project" value="UniProtKB-SubCell"/>
</dbReference>
<evidence type="ECO:0000256" key="12">
    <source>
        <dbReference type="ARBA" id="ARBA00022737"/>
    </source>
</evidence>
<dbReference type="InterPro" id="IPR015940">
    <property type="entry name" value="UBA"/>
</dbReference>
<evidence type="ECO:0000256" key="8">
    <source>
        <dbReference type="ARBA" id="ARBA00022553"/>
    </source>
</evidence>
<dbReference type="FunFam" id="2.10.250.10:FF:000002">
    <property type="entry name" value="Calreticulin"/>
    <property type="match status" value="1"/>
</dbReference>
<dbReference type="FunFam" id="2.60.120.200:FF:000122">
    <property type="entry name" value="Calreticulin 3"/>
    <property type="match status" value="1"/>
</dbReference>
<keyword evidence="15" id="KW-0862">Zinc</keyword>
<dbReference type="PROSITE" id="PS50030">
    <property type="entry name" value="UBA"/>
    <property type="match status" value="2"/>
</dbReference>
<dbReference type="InterPro" id="IPR015360">
    <property type="entry name" value="XPC-bd"/>
</dbReference>
<evidence type="ECO:0000313" key="28">
    <source>
        <dbReference type="Ensembl" id="ENSSTUP00000069597.1"/>
    </source>
</evidence>
<dbReference type="Pfam" id="PF00262">
    <property type="entry name" value="Calreticulin"/>
    <property type="match status" value="2"/>
</dbReference>
<dbReference type="GO" id="GO:0005789">
    <property type="term" value="C:endoplasmic reticulum membrane"/>
    <property type="evidence" value="ECO:0007669"/>
    <property type="project" value="TreeGrafter"/>
</dbReference>
<evidence type="ECO:0000256" key="16">
    <source>
        <dbReference type="ARBA" id="ARBA00022837"/>
    </source>
</evidence>
<dbReference type="GO" id="GO:0005509">
    <property type="term" value="F:calcium ion binding"/>
    <property type="evidence" value="ECO:0007669"/>
    <property type="project" value="InterPro"/>
</dbReference>
<evidence type="ECO:0000313" key="29">
    <source>
        <dbReference type="Proteomes" id="UP000472277"/>
    </source>
</evidence>
<comment type="similarity">
    <text evidence="6 24">Belongs to the calreticulin family.</text>
</comment>
<dbReference type="GeneTree" id="ENSGT00950000182915"/>
<dbReference type="Pfam" id="PF00627">
    <property type="entry name" value="UBA"/>
    <property type="match status" value="2"/>
</dbReference>
<dbReference type="PROSITE" id="PS00804">
    <property type="entry name" value="CALRETICULIN_2"/>
    <property type="match status" value="1"/>
</dbReference>
<feature type="disulfide bond" evidence="23">
    <location>
        <begin position="161"/>
        <end position="193"/>
    </location>
</feature>
<dbReference type="Ensembl" id="ENSSTUT00000073938.1">
    <property type="protein sequence ID" value="ENSSTUP00000069597.1"/>
    <property type="gene ID" value="ENSSTUG00000030502.1"/>
</dbReference>
<evidence type="ECO:0000256" key="19">
    <source>
        <dbReference type="ARBA" id="ARBA00023186"/>
    </source>
</evidence>
<feature type="domain" description="UBA" evidence="26">
    <location>
        <begin position="515"/>
        <end position="555"/>
    </location>
</feature>
<name>A0A674BF20_SALTR</name>
<dbReference type="Gene3D" id="2.60.120.200">
    <property type="match status" value="2"/>
</dbReference>
<dbReference type="InterPro" id="IPR029071">
    <property type="entry name" value="Ubiquitin-like_domsf"/>
</dbReference>
<evidence type="ECO:0000256" key="24">
    <source>
        <dbReference type="RuleBase" id="RU362126"/>
    </source>
</evidence>
<accession>A0A674BF20</accession>
<protein>
    <recommendedName>
        <fullName evidence="7">Calreticulin</fullName>
    </recommendedName>
</protein>
<dbReference type="FunFam" id="1.10.10.540:FF:000001">
    <property type="entry name" value="UV excision repair protein RAD23 B"/>
    <property type="match status" value="1"/>
</dbReference>
<dbReference type="Pfam" id="PF09280">
    <property type="entry name" value="XPC-binding"/>
    <property type="match status" value="1"/>
</dbReference>
<dbReference type="InParanoid" id="A0A674BF20"/>
<dbReference type="GO" id="GO:0033018">
    <property type="term" value="C:sarcoplasmic reticulum lumen"/>
    <property type="evidence" value="ECO:0007669"/>
    <property type="project" value="UniProtKB-SubCell"/>
</dbReference>
<dbReference type="InterPro" id="IPR009033">
    <property type="entry name" value="Calreticulin/calnexin_P_dom_sf"/>
</dbReference>
<keyword evidence="11" id="KW-0430">Lectin</keyword>
<dbReference type="InterPro" id="IPR004806">
    <property type="entry name" value="Rad23"/>
</dbReference>
<feature type="domain" description="Ubiquitin-like" evidence="27">
    <location>
        <begin position="411"/>
        <end position="486"/>
    </location>
</feature>
<organism evidence="28 29">
    <name type="scientific">Salmo trutta</name>
    <name type="common">Brown trout</name>
    <dbReference type="NCBI Taxonomy" id="8032"/>
    <lineage>
        <taxon>Eukaryota</taxon>
        <taxon>Metazoa</taxon>
        <taxon>Chordata</taxon>
        <taxon>Craniata</taxon>
        <taxon>Vertebrata</taxon>
        <taxon>Euteleostomi</taxon>
        <taxon>Actinopterygii</taxon>
        <taxon>Neopterygii</taxon>
        <taxon>Teleostei</taxon>
        <taxon>Protacanthopterygii</taxon>
        <taxon>Salmoniformes</taxon>
        <taxon>Salmonidae</taxon>
        <taxon>Salmoninae</taxon>
        <taxon>Salmo</taxon>
    </lineage>
</organism>
<dbReference type="InterPro" id="IPR006636">
    <property type="entry name" value="STI1_HS-bd"/>
</dbReference>
<evidence type="ECO:0000256" key="9">
    <source>
        <dbReference type="ARBA" id="ARBA00022723"/>
    </source>
</evidence>
<dbReference type="SMART" id="SM00727">
    <property type="entry name" value="STI1"/>
    <property type="match status" value="1"/>
</dbReference>
<evidence type="ECO:0000256" key="20">
    <source>
        <dbReference type="ARBA" id="ARBA00023204"/>
    </source>
</evidence>
<dbReference type="InterPro" id="IPR036353">
    <property type="entry name" value="XPC-bd_sf"/>
</dbReference>
<evidence type="ECO:0000259" key="27">
    <source>
        <dbReference type="PROSITE" id="PS50053"/>
    </source>
</evidence>
<dbReference type="SUPFAM" id="SSF54236">
    <property type="entry name" value="Ubiquitin-like"/>
    <property type="match status" value="1"/>
</dbReference>
<dbReference type="InterPro" id="IPR018124">
    <property type="entry name" value="Calret/calnex_CS"/>
</dbReference>
<comment type="subcellular location">
    <subcellularLocation>
        <location evidence="2">Cell surface</location>
    </subcellularLocation>
    <subcellularLocation>
        <location evidence="22">Cytoplasmic vesicle</location>
        <location evidence="22">Secretory vesicle</location>
        <location evidence="22">Cortical granule</location>
    </subcellularLocation>
    <subcellularLocation>
        <location evidence="3">Endoplasmic reticulum lumen</location>
    </subcellularLocation>
    <subcellularLocation>
        <location evidence="1">Nucleus</location>
    </subcellularLocation>
    <subcellularLocation>
        <location evidence="4">Sarcoplasmic reticulum lumen</location>
    </subcellularLocation>
</comment>
<evidence type="ECO:0000256" key="23">
    <source>
        <dbReference type="PIRSR" id="PIRSR601580-3"/>
    </source>
</evidence>
<evidence type="ECO:0000256" key="21">
    <source>
        <dbReference type="ARBA" id="ARBA00023242"/>
    </source>
</evidence>
<evidence type="ECO:0000256" key="17">
    <source>
        <dbReference type="ARBA" id="ARBA00022942"/>
    </source>
</evidence>
<keyword evidence="17" id="KW-0647">Proteasome</keyword>
<dbReference type="Proteomes" id="UP000472277">
    <property type="component" value="Chromosome 22"/>
</dbReference>
<keyword evidence="12" id="KW-0677">Repeat</keyword>
<sequence length="723" mass="82355">MSFLLLKQLFSNVEHELYTLFARASLKGMDIIKYHYGQPFYTDHCVEDTHLFLFRKTHFVIVSKGNKFVFFFSKYMIQQYTDLIIRNAWKSRWLVSEHKSDYGEWKLTAGKFYGDAEADKGLQTSQDARFYAVSSRFEPFSNEGKSLVVQFTVKHEQKIDCGGGYVKIFPADLDQAAMHGDSQYYIMFGPDICGYSTKKVHVIFNYKGKNHLIKKEIKCKDDELTHLYTLILNPDQTYEVKINNEKVESGTLEDDWDILPPKTVKDPEAKKPEDWDDRAKIDDPTDTKPEVSDWEKPENIPDPDAKIPDDWDVDMDGEWEPPMIPNPEYQGEWKAKQIDNPEYKGAWVHPEIDNPEYTADASIYKFDNIGVLGLDLWQVKSGTIFDNFLIGDDIKEAEEFGNETWGATKMLSITLKTLQQQTFNIEIDPELTVKALKEKIEVEKGKVGYPAAGQKLIYSGKILNDDIPLKDYKIDEKNFVVVMVTKVRFQHCLNEFLVDDLSLLEEAASILVTGQAYENLVSEIMSMGYEREQVIAALRASYNNPDRAVEYLLMGIPSEADLPPVEALQPTAPANLNPTAPVPAPASAPATDIAQPPPAFLRNQPQFQQMRQIIQQNPALLPALLQQLGRDNPQLLQQITQHQERFVQMLNEPQGGEMVEEGAEAQGAPQTNYIQVTPQEKEAIERLKALGFPEGLVIQAYFACEKNENLAANFLLQQTFDDE</sequence>
<dbReference type="SMART" id="SM00165">
    <property type="entry name" value="UBA"/>
    <property type="match status" value="2"/>
</dbReference>
<dbReference type="PANTHER" id="PTHR11073">
    <property type="entry name" value="CALRETICULIN AND CALNEXIN"/>
    <property type="match status" value="1"/>
</dbReference>
<dbReference type="CDD" id="cd14426">
    <property type="entry name" value="UBA1_HR23B"/>
    <property type="match status" value="1"/>
</dbReference>
<dbReference type="Gene3D" id="1.10.8.10">
    <property type="entry name" value="DNA helicase RuvA subunit, C-terminal domain"/>
    <property type="match status" value="2"/>
</dbReference>
<dbReference type="Gene3D" id="2.10.250.10">
    <property type="entry name" value="Calreticulin/calnexin, P domain"/>
    <property type="match status" value="1"/>
</dbReference>
<dbReference type="SUPFAM" id="SSF63887">
    <property type="entry name" value="P-domain of calnexin/calreticulin"/>
    <property type="match status" value="1"/>
</dbReference>
<dbReference type="GO" id="GO:0005634">
    <property type="term" value="C:nucleus"/>
    <property type="evidence" value="ECO:0007669"/>
    <property type="project" value="UniProtKB-SubCell"/>
</dbReference>
<keyword evidence="13" id="KW-0227">DNA damage</keyword>
<evidence type="ECO:0000256" key="22">
    <source>
        <dbReference type="ARBA" id="ARBA00037865"/>
    </source>
</evidence>
<gene>
    <name evidence="28" type="primary">LOC115158153</name>
</gene>
<proteinExistence type="inferred from homology"/>
<dbReference type="Gene3D" id="3.10.20.90">
    <property type="entry name" value="Phosphatidylinositol 3-kinase Catalytic Subunit, Chain A, domain 1"/>
    <property type="match status" value="1"/>
</dbReference>
<dbReference type="PANTHER" id="PTHR11073:SF3">
    <property type="entry name" value="CALRETICULIN-3"/>
    <property type="match status" value="1"/>
</dbReference>
<dbReference type="GO" id="GO:0000502">
    <property type="term" value="C:proteasome complex"/>
    <property type="evidence" value="ECO:0007669"/>
    <property type="project" value="UniProtKB-KW"/>
</dbReference>
<dbReference type="SMART" id="SM00213">
    <property type="entry name" value="UBQ"/>
    <property type="match status" value="1"/>
</dbReference>
<dbReference type="PRINTS" id="PR00626">
    <property type="entry name" value="CALRETICULIN"/>
</dbReference>
<evidence type="ECO:0000256" key="14">
    <source>
        <dbReference type="ARBA" id="ARBA00022824"/>
    </source>
</evidence>
<dbReference type="PROSITE" id="PS50053">
    <property type="entry name" value="UBIQUITIN_2"/>
    <property type="match status" value="1"/>
</dbReference>
<reference evidence="28" key="1">
    <citation type="submission" date="2025-08" db="UniProtKB">
        <authorList>
            <consortium name="Ensembl"/>
        </authorList>
    </citation>
    <scope>IDENTIFICATION</scope>
</reference>
<keyword evidence="21" id="KW-0539">Nucleus</keyword>
<feature type="compositionally biased region" description="Basic and acidic residues" evidence="25">
    <location>
        <begin position="263"/>
        <end position="309"/>
    </location>
</feature>
<evidence type="ECO:0000256" key="1">
    <source>
        <dbReference type="ARBA" id="ARBA00004123"/>
    </source>
</evidence>
<dbReference type="GO" id="GO:0006289">
    <property type="term" value="P:nucleotide-excision repair"/>
    <property type="evidence" value="ECO:0007669"/>
    <property type="project" value="InterPro"/>
</dbReference>
<dbReference type="InterPro" id="IPR000626">
    <property type="entry name" value="Ubiquitin-like_dom"/>
</dbReference>
<dbReference type="FunFam" id="3.10.20.90:FF:000053">
    <property type="entry name" value="UV excision repair protein RAD23 homolog A"/>
    <property type="match status" value="1"/>
</dbReference>
<keyword evidence="8" id="KW-0597">Phosphoprotein</keyword>
<dbReference type="FunFam" id="1.10.8.10:FF:000003">
    <property type="entry name" value="UV excision repair protein RAD23 homolog"/>
    <property type="match status" value="1"/>
</dbReference>
<evidence type="ECO:0000256" key="13">
    <source>
        <dbReference type="ARBA" id="ARBA00022763"/>
    </source>
</evidence>
<comment type="similarity">
    <text evidence="5">Belongs to the RAD23 family.</text>
</comment>
<evidence type="ECO:0000256" key="2">
    <source>
        <dbReference type="ARBA" id="ARBA00004241"/>
    </source>
</evidence>
<dbReference type="AlphaFoldDB" id="A0A674BF20"/>
<evidence type="ECO:0000256" key="4">
    <source>
        <dbReference type="ARBA" id="ARBA00004564"/>
    </source>
</evidence>
<keyword evidence="14 24" id="KW-0256">Endoplasmic reticulum</keyword>
<dbReference type="GO" id="GO:0051082">
    <property type="term" value="F:unfolded protein binding"/>
    <property type="evidence" value="ECO:0007669"/>
    <property type="project" value="InterPro"/>
</dbReference>
<dbReference type="CDD" id="cd17126">
    <property type="entry name" value="Ubl_HR23A"/>
    <property type="match status" value="1"/>
</dbReference>
<dbReference type="Pfam" id="PF00240">
    <property type="entry name" value="ubiquitin"/>
    <property type="match status" value="1"/>
</dbReference>
<dbReference type="GO" id="GO:0006457">
    <property type="term" value="P:protein folding"/>
    <property type="evidence" value="ECO:0007669"/>
    <property type="project" value="InterPro"/>
</dbReference>
<evidence type="ECO:0000256" key="3">
    <source>
        <dbReference type="ARBA" id="ARBA00004319"/>
    </source>
</evidence>
<dbReference type="SUPFAM" id="SSF46934">
    <property type="entry name" value="UBA-like"/>
    <property type="match status" value="2"/>
</dbReference>
<keyword evidence="10" id="KW-0732">Signal</keyword>
<dbReference type="InterPro" id="IPR009060">
    <property type="entry name" value="UBA-like_sf"/>
</dbReference>
<dbReference type="InterPro" id="IPR001580">
    <property type="entry name" value="Calret/calnex"/>
</dbReference>
<dbReference type="GO" id="GO:0003684">
    <property type="term" value="F:damaged DNA binding"/>
    <property type="evidence" value="ECO:0007669"/>
    <property type="project" value="InterPro"/>
</dbReference>
<feature type="region of interest" description="Disordered" evidence="25">
    <location>
        <begin position="252"/>
        <end position="309"/>
    </location>
</feature>
<evidence type="ECO:0000256" key="10">
    <source>
        <dbReference type="ARBA" id="ARBA00022729"/>
    </source>
</evidence>
<evidence type="ECO:0000256" key="6">
    <source>
        <dbReference type="ARBA" id="ARBA00010983"/>
    </source>
</evidence>
<evidence type="ECO:0000256" key="7">
    <source>
        <dbReference type="ARBA" id="ARBA00015837"/>
    </source>
</evidence>
<keyword evidence="19 24" id="KW-0143">Chaperone</keyword>
<evidence type="ECO:0000256" key="11">
    <source>
        <dbReference type="ARBA" id="ARBA00022734"/>
    </source>
</evidence>
<feature type="domain" description="UBA" evidence="26">
    <location>
        <begin position="678"/>
        <end position="718"/>
    </location>
</feature>
<dbReference type="PROSITE" id="PS00803">
    <property type="entry name" value="CALRETICULIN_1"/>
    <property type="match status" value="1"/>
</dbReference>
<keyword evidence="18 23" id="KW-1015">Disulfide bond</keyword>
<evidence type="ECO:0000256" key="18">
    <source>
        <dbReference type="ARBA" id="ARBA00023157"/>
    </source>
</evidence>
<dbReference type="GO" id="GO:0036503">
    <property type="term" value="P:ERAD pathway"/>
    <property type="evidence" value="ECO:0007669"/>
    <property type="project" value="TreeGrafter"/>
</dbReference>
<evidence type="ECO:0000256" key="5">
    <source>
        <dbReference type="ARBA" id="ARBA00009878"/>
    </source>
</evidence>
<evidence type="ECO:0000259" key="26">
    <source>
        <dbReference type="PROSITE" id="PS50030"/>
    </source>
</evidence>
<dbReference type="NCBIfam" id="TIGR00601">
    <property type="entry name" value="rad23"/>
    <property type="match status" value="1"/>
</dbReference>
<dbReference type="FunFam" id="1.10.8.10:FF:000002">
    <property type="entry name" value="UV excision repair protein RAD23 homolog"/>
    <property type="match status" value="1"/>
</dbReference>
<keyword evidence="9" id="KW-0479">Metal-binding</keyword>
<keyword evidence="29" id="KW-1185">Reference proteome</keyword>
<dbReference type="SUPFAM" id="SSF101238">
    <property type="entry name" value="XPC-binding domain"/>
    <property type="match status" value="1"/>
</dbReference>
<dbReference type="Gene3D" id="1.10.10.540">
    <property type="entry name" value="XPC-binding domain"/>
    <property type="match status" value="1"/>
</dbReference>
<dbReference type="GO" id="GO:0043161">
    <property type="term" value="P:proteasome-mediated ubiquitin-dependent protein catabolic process"/>
    <property type="evidence" value="ECO:0007669"/>
    <property type="project" value="InterPro"/>
</dbReference>
<evidence type="ECO:0000256" key="25">
    <source>
        <dbReference type="SAM" id="MobiDB-lite"/>
    </source>
</evidence>
<keyword evidence="16" id="KW-0106">Calcium</keyword>
<dbReference type="GO" id="GO:0060473">
    <property type="term" value="C:cortical granule"/>
    <property type="evidence" value="ECO:0007669"/>
    <property type="project" value="UniProtKB-SubCell"/>
</dbReference>